<dbReference type="Proteomes" id="UP000239388">
    <property type="component" value="Unassembled WGS sequence"/>
</dbReference>
<accession>A0A2S8GB84</accession>
<organism evidence="3 4">
    <name type="scientific">Blastopirellula marina</name>
    <dbReference type="NCBI Taxonomy" id="124"/>
    <lineage>
        <taxon>Bacteria</taxon>
        <taxon>Pseudomonadati</taxon>
        <taxon>Planctomycetota</taxon>
        <taxon>Planctomycetia</taxon>
        <taxon>Pirellulales</taxon>
        <taxon>Pirellulaceae</taxon>
        <taxon>Blastopirellula</taxon>
    </lineage>
</organism>
<feature type="domain" description="3-keto-alpha-glucoside-1,2-lyase/3-keto-2-hydroxy-glucal hydratase" evidence="2">
    <location>
        <begin position="31"/>
        <end position="209"/>
    </location>
</feature>
<dbReference type="AlphaFoldDB" id="A0A2S8GB84"/>
<evidence type="ECO:0000313" key="3">
    <source>
        <dbReference type="EMBL" id="PQO41697.1"/>
    </source>
</evidence>
<protein>
    <submittedName>
        <fullName evidence="3">DUF1080 domain-containing protein</fullName>
    </submittedName>
</protein>
<dbReference type="GO" id="GO:0016787">
    <property type="term" value="F:hydrolase activity"/>
    <property type="evidence" value="ECO:0007669"/>
    <property type="project" value="InterPro"/>
</dbReference>
<evidence type="ECO:0000313" key="4">
    <source>
        <dbReference type="Proteomes" id="UP000239388"/>
    </source>
</evidence>
<dbReference type="OrthoDB" id="282033at2"/>
<dbReference type="Pfam" id="PF06439">
    <property type="entry name" value="3keto-disac_hyd"/>
    <property type="match status" value="1"/>
</dbReference>
<reference evidence="3 4" key="1">
    <citation type="submission" date="2018-02" db="EMBL/GenBank/DDBJ databases">
        <title>Comparative genomes isolates from brazilian mangrove.</title>
        <authorList>
            <person name="Araujo J.E."/>
            <person name="Taketani R.G."/>
            <person name="Silva M.C.P."/>
            <person name="Loureco M.V."/>
            <person name="Andreote F.D."/>
        </authorList>
    </citation>
    <scope>NUCLEOTIDE SEQUENCE [LARGE SCALE GENOMIC DNA]</scope>
    <source>
        <strain evidence="3 4">NAP PRIS-MGV</strain>
    </source>
</reference>
<dbReference type="InterPro" id="IPR010496">
    <property type="entry name" value="AL/BT2_dom"/>
</dbReference>
<keyword evidence="1" id="KW-0732">Signal</keyword>
<evidence type="ECO:0000259" key="2">
    <source>
        <dbReference type="Pfam" id="PF06439"/>
    </source>
</evidence>
<gene>
    <name evidence="3" type="ORF">C5Y98_02955</name>
</gene>
<dbReference type="RefSeq" id="WP_105351459.1">
    <property type="nucleotide sequence ID" value="NZ_PUIB01000005.1"/>
</dbReference>
<proteinExistence type="predicted"/>
<feature type="signal peptide" evidence="1">
    <location>
        <begin position="1"/>
        <end position="22"/>
    </location>
</feature>
<comment type="caution">
    <text evidence="3">The sequence shown here is derived from an EMBL/GenBank/DDBJ whole genome shotgun (WGS) entry which is preliminary data.</text>
</comment>
<name>A0A2S8GB84_9BACT</name>
<dbReference type="Gene3D" id="2.60.120.560">
    <property type="entry name" value="Exo-inulinase, domain 1"/>
    <property type="match status" value="1"/>
</dbReference>
<sequence length="216" mass="23741">MRSCVSFCGLFLIGLLVLPTLADEAKNAPQAKSLFDGKTLEHFEVPQFGGDGEVAVKDGVITMGQGVMLTGITYKKDDLPKTNYELTWEAKRTMGIDFFAAATFPVGDSHCSFIPGGWGGAVVGLSNIDGEDASENETTKYLAFKDDQWYQFKLRVTPKKIEAWIDGKQMVDANIEGKKIATRNEVDLSHPLGFAAWQSGAEIRKIELRELGNDKK</sequence>
<evidence type="ECO:0000256" key="1">
    <source>
        <dbReference type="SAM" id="SignalP"/>
    </source>
</evidence>
<dbReference type="EMBL" id="PUIB01000005">
    <property type="protein sequence ID" value="PQO41697.1"/>
    <property type="molecule type" value="Genomic_DNA"/>
</dbReference>
<feature type="chain" id="PRO_5015729863" evidence="1">
    <location>
        <begin position="23"/>
        <end position="216"/>
    </location>
</feature>